<dbReference type="NCBIfam" id="NF003994">
    <property type="entry name" value="PRK05472.2-3"/>
    <property type="match status" value="1"/>
</dbReference>
<feature type="domain" description="CoA-binding" evidence="7">
    <location>
        <begin position="83"/>
        <end position="184"/>
    </location>
</feature>
<keyword evidence="3 6" id="KW-0805">Transcription regulation</keyword>
<dbReference type="Gene3D" id="3.40.50.720">
    <property type="entry name" value="NAD(P)-binding Rossmann-like Domain"/>
    <property type="match status" value="1"/>
</dbReference>
<dbReference type="PANTHER" id="PTHR35786">
    <property type="entry name" value="REDOX-SENSING TRANSCRIPTIONAL REPRESSOR REX"/>
    <property type="match status" value="1"/>
</dbReference>
<reference evidence="8 9" key="1">
    <citation type="submission" date="2017-06" db="EMBL/GenBank/DDBJ databases">
        <title>Novel microbial phyla capable of carbon fixation and sulfur reduction in deep-sea sediments.</title>
        <authorList>
            <person name="Huang J."/>
            <person name="Baker B."/>
            <person name="Wang Y."/>
        </authorList>
    </citation>
    <scope>NUCLEOTIDE SEQUENCE [LARGE SCALE GENOMIC DNA]</scope>
    <source>
        <strain evidence="8">B3_LCP</strain>
    </source>
</reference>
<protein>
    <recommendedName>
        <fullName evidence="6">Redox-sensing transcriptional repressor Rex</fullName>
    </recommendedName>
</protein>
<dbReference type="NCBIfam" id="NF003996">
    <property type="entry name" value="PRK05472.2-5"/>
    <property type="match status" value="1"/>
</dbReference>
<dbReference type="GO" id="GO:0003677">
    <property type="term" value="F:DNA binding"/>
    <property type="evidence" value="ECO:0007669"/>
    <property type="project" value="UniProtKB-UniRule"/>
</dbReference>
<evidence type="ECO:0000313" key="8">
    <source>
        <dbReference type="EMBL" id="TKJ40316.1"/>
    </source>
</evidence>
<dbReference type="Pfam" id="PF06971">
    <property type="entry name" value="Put_DNA-bind_N"/>
    <property type="match status" value="1"/>
</dbReference>
<evidence type="ECO:0000256" key="5">
    <source>
        <dbReference type="ARBA" id="ARBA00023163"/>
    </source>
</evidence>
<proteinExistence type="inferred from homology"/>
<accession>A0A532UZE3</accession>
<dbReference type="Pfam" id="PF02629">
    <property type="entry name" value="CoA_binding"/>
    <property type="match status" value="1"/>
</dbReference>
<evidence type="ECO:0000313" key="9">
    <source>
        <dbReference type="Proteomes" id="UP000319619"/>
    </source>
</evidence>
<evidence type="ECO:0000256" key="6">
    <source>
        <dbReference type="HAMAP-Rule" id="MF_01131"/>
    </source>
</evidence>
<dbReference type="GO" id="GO:0005737">
    <property type="term" value="C:cytoplasm"/>
    <property type="evidence" value="ECO:0007669"/>
    <property type="project" value="UniProtKB-SubCell"/>
</dbReference>
<dbReference type="InterPro" id="IPR009718">
    <property type="entry name" value="Rex_DNA-bd_C_dom"/>
</dbReference>
<comment type="similarity">
    <text evidence="6">Belongs to the transcriptional regulatory Rex family.</text>
</comment>
<dbReference type="NCBIfam" id="NF003995">
    <property type="entry name" value="PRK05472.2-4"/>
    <property type="match status" value="1"/>
</dbReference>
<evidence type="ECO:0000256" key="4">
    <source>
        <dbReference type="ARBA" id="ARBA00023125"/>
    </source>
</evidence>
<dbReference type="EMBL" id="NJBN01000005">
    <property type="protein sequence ID" value="TKJ40316.1"/>
    <property type="molecule type" value="Genomic_DNA"/>
</dbReference>
<dbReference type="SMART" id="SM00881">
    <property type="entry name" value="CoA_binding"/>
    <property type="match status" value="1"/>
</dbReference>
<dbReference type="GO" id="GO:0045892">
    <property type="term" value="P:negative regulation of DNA-templated transcription"/>
    <property type="evidence" value="ECO:0007669"/>
    <property type="project" value="InterPro"/>
</dbReference>
<name>A0A532UZE3_UNCL8</name>
<sequence>MTEKKVNKKIPKMTIIRLARYLNCLSLLPRELYKEISSKELASKIGLKPTQVRQDFHHFGGFGQAGYRYKVDDLIKGMEEILGLDRSQNLIIVGVGHLGQALANYRKFEDLGLRLVGLFDTNPRLVGMAIRDVKVRDIDEIPDIVKSENVSIGVIATPTESAQITADLLVSSGIRGLWNFSPINILTPPDVIIQNEHLSVGLMTLSYKLKQIMSS</sequence>
<dbReference type="SUPFAM" id="SSF46785">
    <property type="entry name" value="Winged helix' DNA-binding domain"/>
    <property type="match status" value="1"/>
</dbReference>
<dbReference type="NCBIfam" id="NF003990">
    <property type="entry name" value="PRK05472.1-4"/>
    <property type="match status" value="1"/>
</dbReference>
<evidence type="ECO:0000256" key="1">
    <source>
        <dbReference type="ARBA" id="ARBA00022490"/>
    </source>
</evidence>
<dbReference type="InterPro" id="IPR022876">
    <property type="entry name" value="Tscrpt_rep_Rex"/>
</dbReference>
<dbReference type="PANTHER" id="PTHR35786:SF1">
    <property type="entry name" value="REDOX-SENSING TRANSCRIPTIONAL REPRESSOR REX 1"/>
    <property type="match status" value="1"/>
</dbReference>
<comment type="subunit">
    <text evidence="6">Homodimer.</text>
</comment>
<dbReference type="InterPro" id="IPR036390">
    <property type="entry name" value="WH_DNA-bd_sf"/>
</dbReference>
<keyword evidence="4 6" id="KW-0238">DNA-binding</keyword>
<dbReference type="GO" id="GO:0003700">
    <property type="term" value="F:DNA-binding transcription factor activity"/>
    <property type="evidence" value="ECO:0007669"/>
    <property type="project" value="UniProtKB-UniRule"/>
</dbReference>
<dbReference type="HAMAP" id="MF_01131">
    <property type="entry name" value="Rex"/>
    <property type="match status" value="1"/>
</dbReference>
<comment type="caution">
    <text evidence="8">The sequence shown here is derived from an EMBL/GenBank/DDBJ whole genome shotgun (WGS) entry which is preliminary data.</text>
</comment>
<gene>
    <name evidence="6" type="primary">rex</name>
    <name evidence="8" type="ORF">CEE37_08295</name>
</gene>
<dbReference type="AlphaFoldDB" id="A0A532UZE3"/>
<dbReference type="InterPro" id="IPR003781">
    <property type="entry name" value="CoA-bd"/>
</dbReference>
<evidence type="ECO:0000259" key="7">
    <source>
        <dbReference type="SMART" id="SM00881"/>
    </source>
</evidence>
<feature type="DNA-binding region" description="H-T-H motif" evidence="6">
    <location>
        <begin position="20"/>
        <end position="59"/>
    </location>
</feature>
<comment type="function">
    <text evidence="6">Modulates transcription in response to changes in cellular NADH/NAD(+) redox state.</text>
</comment>
<dbReference type="InterPro" id="IPR036291">
    <property type="entry name" value="NAD(P)-bd_dom_sf"/>
</dbReference>
<dbReference type="Proteomes" id="UP000319619">
    <property type="component" value="Unassembled WGS sequence"/>
</dbReference>
<keyword evidence="1 6" id="KW-0963">Cytoplasm</keyword>
<feature type="binding site" evidence="6">
    <location>
        <begin position="94"/>
        <end position="99"/>
    </location>
    <ligand>
        <name>NAD(+)</name>
        <dbReference type="ChEBI" id="CHEBI:57540"/>
    </ligand>
</feature>
<evidence type="ECO:0000256" key="3">
    <source>
        <dbReference type="ARBA" id="ARBA00023015"/>
    </source>
</evidence>
<keyword evidence="6" id="KW-0520">NAD</keyword>
<comment type="subcellular location">
    <subcellularLocation>
        <location evidence="6">Cytoplasm</location>
    </subcellularLocation>
</comment>
<dbReference type="Gene3D" id="1.10.10.10">
    <property type="entry name" value="Winged helix-like DNA-binding domain superfamily/Winged helix DNA-binding domain"/>
    <property type="match status" value="1"/>
</dbReference>
<evidence type="ECO:0000256" key="2">
    <source>
        <dbReference type="ARBA" id="ARBA00022491"/>
    </source>
</evidence>
<keyword evidence="2 6" id="KW-0678">Repressor</keyword>
<keyword evidence="5 6" id="KW-0804">Transcription</keyword>
<dbReference type="SUPFAM" id="SSF51735">
    <property type="entry name" value="NAD(P)-binding Rossmann-fold domains"/>
    <property type="match status" value="1"/>
</dbReference>
<dbReference type="GO" id="GO:0051775">
    <property type="term" value="P:response to redox state"/>
    <property type="evidence" value="ECO:0007669"/>
    <property type="project" value="InterPro"/>
</dbReference>
<dbReference type="InterPro" id="IPR036388">
    <property type="entry name" value="WH-like_DNA-bd_sf"/>
</dbReference>
<organism evidence="8 9">
    <name type="scientific">candidate division LCP-89 bacterium B3_LCP</name>
    <dbReference type="NCBI Taxonomy" id="2012998"/>
    <lineage>
        <taxon>Bacteria</taxon>
        <taxon>Pseudomonadati</taxon>
        <taxon>Bacteria division LCP-89</taxon>
    </lineage>
</organism>